<gene>
    <name evidence="1" type="ORF">US86_C0005G0061</name>
</gene>
<accession>A0A0G0JTT5</accession>
<dbReference type="EMBL" id="LBUP01000005">
    <property type="protein sequence ID" value="KKQ66450.1"/>
    <property type="molecule type" value="Genomic_DNA"/>
</dbReference>
<dbReference type="Proteomes" id="UP000034235">
    <property type="component" value="Unassembled WGS sequence"/>
</dbReference>
<sequence length="252" mass="27923">MSGSIDIYDYWSQSGGDDLLLGSSFQEIFEKIQNRHHTFELKDNYLRCIDEGTTGGIHLAGSGILYPQAKMDLEGKVTGIFSHEGCGAAKLYVNLNQITTDDPDVVGDEKAKELAENLNVPYLGRISAEAMDRPAHLHTARVVYYDGTGRFDPSRVHSLPQGFVISRKIISDVDYTKKEVEIAIQIAKGSHGFSNLFTEKSPLYLVAVSDHDKTSVPVEQLIKELKEVASGKDYLMVEPLVERVLETVGMEV</sequence>
<organism evidence="1 2">
    <name type="scientific">Candidatus Daviesbacteria bacterium GW2011_GWA2_38_24</name>
    <dbReference type="NCBI Taxonomy" id="1618422"/>
    <lineage>
        <taxon>Bacteria</taxon>
        <taxon>Candidatus Daviesiibacteriota</taxon>
    </lineage>
</organism>
<reference evidence="1 2" key="1">
    <citation type="journal article" date="2015" name="Nature">
        <title>rRNA introns, odd ribosomes, and small enigmatic genomes across a large radiation of phyla.</title>
        <authorList>
            <person name="Brown C.T."/>
            <person name="Hug L.A."/>
            <person name="Thomas B.C."/>
            <person name="Sharon I."/>
            <person name="Castelle C.J."/>
            <person name="Singh A."/>
            <person name="Wilkins M.J."/>
            <person name="Williams K.H."/>
            <person name="Banfield J.F."/>
        </authorList>
    </citation>
    <scope>NUCLEOTIDE SEQUENCE [LARGE SCALE GENOMIC DNA]</scope>
</reference>
<evidence type="ECO:0000313" key="1">
    <source>
        <dbReference type="EMBL" id="KKQ66450.1"/>
    </source>
</evidence>
<comment type="caution">
    <text evidence="1">The sequence shown here is derived from an EMBL/GenBank/DDBJ whole genome shotgun (WGS) entry which is preliminary data.</text>
</comment>
<dbReference type="AlphaFoldDB" id="A0A0G0JTT5"/>
<proteinExistence type="predicted"/>
<protein>
    <submittedName>
        <fullName evidence="1">Uncharacterized protein</fullName>
    </submittedName>
</protein>
<evidence type="ECO:0000313" key="2">
    <source>
        <dbReference type="Proteomes" id="UP000034235"/>
    </source>
</evidence>
<name>A0A0G0JTT5_9BACT</name>